<sequence length="103" mass="11945">MDKDQKKKLKAQFKQNEQDALKSSIPMEIVDLKELLSFLNREDAPPCDHTLKESIEFLRSRDLVPEKIVPWLQEHGGFCDCEVIFNVYDDVGDIVGWHLDENA</sequence>
<accession>A0ABY1ZFS4</accession>
<proteinExistence type="predicted"/>
<comment type="caution">
    <text evidence="1">The sequence shown here is derived from an EMBL/GenBank/DDBJ whole genome shotgun (WGS) entry which is preliminary data.</text>
</comment>
<evidence type="ECO:0000313" key="1">
    <source>
        <dbReference type="EMBL" id="TBW43912.1"/>
    </source>
</evidence>
<reference evidence="1 2" key="1">
    <citation type="submission" date="2019-02" db="EMBL/GenBank/DDBJ databases">
        <title>Marinobacter halodurans sp. nov., a marine bacterium isolated from sea tidal flat.</title>
        <authorList>
            <person name="Yoo Y."/>
            <person name="Lee D.W."/>
            <person name="Kim B.S."/>
            <person name="Kim J.-J."/>
        </authorList>
    </citation>
    <scope>NUCLEOTIDE SEQUENCE [LARGE SCALE GENOMIC DNA]</scope>
    <source>
        <strain evidence="1 2">YJ-S3-2</strain>
    </source>
</reference>
<keyword evidence="2" id="KW-1185">Reference proteome</keyword>
<dbReference type="Pfam" id="PF10905">
    <property type="entry name" value="DUF2695"/>
    <property type="match status" value="1"/>
</dbReference>
<gene>
    <name evidence="1" type="ORF">EZI54_23935</name>
</gene>
<protein>
    <submittedName>
        <fullName evidence="1">DUF2695 domain-containing protein</fullName>
    </submittedName>
</protein>
<name>A0ABY1ZFS4_9GAMM</name>
<organism evidence="1 2">
    <name type="scientific">Marinobacter halodurans</name>
    <dbReference type="NCBI Taxonomy" id="2528979"/>
    <lineage>
        <taxon>Bacteria</taxon>
        <taxon>Pseudomonadati</taxon>
        <taxon>Pseudomonadota</taxon>
        <taxon>Gammaproteobacteria</taxon>
        <taxon>Pseudomonadales</taxon>
        <taxon>Marinobacteraceae</taxon>
        <taxon>Marinobacter</taxon>
    </lineage>
</organism>
<dbReference type="RefSeq" id="WP_131484343.1">
    <property type="nucleotide sequence ID" value="NZ_SJDL01000158.1"/>
</dbReference>
<dbReference type="EMBL" id="SJDL01000158">
    <property type="protein sequence ID" value="TBW43912.1"/>
    <property type="molecule type" value="Genomic_DNA"/>
</dbReference>
<dbReference type="InterPro" id="IPR024248">
    <property type="entry name" value="DUF2695"/>
</dbReference>
<dbReference type="Proteomes" id="UP000313645">
    <property type="component" value="Unassembled WGS sequence"/>
</dbReference>
<evidence type="ECO:0000313" key="2">
    <source>
        <dbReference type="Proteomes" id="UP000313645"/>
    </source>
</evidence>